<feature type="transmembrane region" description="Helical" evidence="1">
    <location>
        <begin position="6"/>
        <end position="26"/>
    </location>
</feature>
<protein>
    <submittedName>
        <fullName evidence="2">Uncharacterized protein</fullName>
    </submittedName>
</protein>
<keyword evidence="1" id="KW-0472">Membrane</keyword>
<feature type="transmembrane region" description="Helical" evidence="1">
    <location>
        <begin position="33"/>
        <end position="52"/>
    </location>
</feature>
<reference evidence="2" key="1">
    <citation type="submission" date="2018-06" db="EMBL/GenBank/DDBJ databases">
        <authorList>
            <person name="Zhirakovskaya E."/>
        </authorList>
    </citation>
    <scope>NUCLEOTIDE SEQUENCE</scope>
</reference>
<proteinExistence type="predicted"/>
<organism evidence="2">
    <name type="scientific">hydrothermal vent metagenome</name>
    <dbReference type="NCBI Taxonomy" id="652676"/>
    <lineage>
        <taxon>unclassified sequences</taxon>
        <taxon>metagenomes</taxon>
        <taxon>ecological metagenomes</taxon>
    </lineage>
</organism>
<dbReference type="EMBL" id="UOEH01000446">
    <property type="protein sequence ID" value="VAW04728.1"/>
    <property type="molecule type" value="Genomic_DNA"/>
</dbReference>
<name>A0A3B0SHA2_9ZZZZ</name>
<evidence type="ECO:0000313" key="2">
    <source>
        <dbReference type="EMBL" id="VAW04728.1"/>
    </source>
</evidence>
<keyword evidence="1" id="KW-1133">Transmembrane helix</keyword>
<accession>A0A3B0SHA2</accession>
<dbReference type="AlphaFoldDB" id="A0A3B0SHA2"/>
<gene>
    <name evidence="2" type="ORF">MNBD_ALPHA05-1381</name>
</gene>
<evidence type="ECO:0000256" key="1">
    <source>
        <dbReference type="SAM" id="Phobius"/>
    </source>
</evidence>
<sequence length="77" mass="8483">MQNNSFLVHLILAVCVSFGISIYVWVQLDIFNLAFFWIVSTITAALGAFVGWVVGRDLIATFIVTMLTRAIVLSFAG</sequence>
<keyword evidence="1" id="KW-0812">Transmembrane</keyword>